<evidence type="ECO:0000259" key="1">
    <source>
        <dbReference type="PROSITE" id="PS51352"/>
    </source>
</evidence>
<evidence type="ECO:0000313" key="3">
    <source>
        <dbReference type="Proteomes" id="UP000282211"/>
    </source>
</evidence>
<organism evidence="2 3">
    <name type="scientific">Litorimonas taeanensis</name>
    <dbReference type="NCBI Taxonomy" id="568099"/>
    <lineage>
        <taxon>Bacteria</taxon>
        <taxon>Pseudomonadati</taxon>
        <taxon>Pseudomonadota</taxon>
        <taxon>Alphaproteobacteria</taxon>
        <taxon>Maricaulales</taxon>
        <taxon>Robiginitomaculaceae</taxon>
    </lineage>
</organism>
<dbReference type="SUPFAM" id="SSF52833">
    <property type="entry name" value="Thioredoxin-like"/>
    <property type="match status" value="1"/>
</dbReference>
<dbReference type="InterPro" id="IPR036249">
    <property type="entry name" value="Thioredoxin-like_sf"/>
</dbReference>
<sequence>MQSCQKPKSALDRFSVKSLSKLTELESPPPQPVIEFTSPQGETMQLSEYSGKVVLVNAWATWCPPCVAEMPSLNALQKARGGDDFQVVTISLDNKKSQITEFFEKNGIDALPQWHDGTYEINGKLRLPGLPTTVLYNRQGREVARLSGEAEWDSTEALSLIDYLIAQ</sequence>
<proteinExistence type="predicted"/>
<dbReference type="InterPro" id="IPR013740">
    <property type="entry name" value="Redoxin"/>
</dbReference>
<dbReference type="CDD" id="cd02966">
    <property type="entry name" value="TlpA_like_family"/>
    <property type="match status" value="1"/>
</dbReference>
<comment type="caution">
    <text evidence="2">The sequence shown here is derived from an EMBL/GenBank/DDBJ whole genome shotgun (WGS) entry which is preliminary data.</text>
</comment>
<dbReference type="Pfam" id="PF08534">
    <property type="entry name" value="Redoxin"/>
    <property type="match status" value="1"/>
</dbReference>
<keyword evidence="2" id="KW-0413">Isomerase</keyword>
<dbReference type="PANTHER" id="PTHR42852:SF17">
    <property type="entry name" value="THIOREDOXIN-LIKE PROTEIN HI_1115"/>
    <property type="match status" value="1"/>
</dbReference>
<dbReference type="EMBL" id="RBII01000002">
    <property type="protein sequence ID" value="RKQ68869.1"/>
    <property type="molecule type" value="Genomic_DNA"/>
</dbReference>
<dbReference type="InParanoid" id="A0A420WCW8"/>
<name>A0A420WCW8_9PROT</name>
<dbReference type="PROSITE" id="PS51352">
    <property type="entry name" value="THIOREDOXIN_2"/>
    <property type="match status" value="1"/>
</dbReference>
<dbReference type="InterPro" id="IPR013766">
    <property type="entry name" value="Thioredoxin_domain"/>
</dbReference>
<protein>
    <submittedName>
        <fullName evidence="2">Thiol-disulfide isomerase/thioredoxin</fullName>
    </submittedName>
</protein>
<dbReference type="GO" id="GO:0016491">
    <property type="term" value="F:oxidoreductase activity"/>
    <property type="evidence" value="ECO:0007669"/>
    <property type="project" value="InterPro"/>
</dbReference>
<dbReference type="Gene3D" id="3.40.30.10">
    <property type="entry name" value="Glutaredoxin"/>
    <property type="match status" value="1"/>
</dbReference>
<evidence type="ECO:0000313" key="2">
    <source>
        <dbReference type="EMBL" id="RKQ68869.1"/>
    </source>
</evidence>
<feature type="domain" description="Thioredoxin" evidence="1">
    <location>
        <begin position="25"/>
        <end position="166"/>
    </location>
</feature>
<keyword evidence="3" id="KW-1185">Reference proteome</keyword>
<reference evidence="2 3" key="1">
    <citation type="submission" date="2018-10" db="EMBL/GenBank/DDBJ databases">
        <title>Genomic Encyclopedia of Type Strains, Phase IV (KMG-IV): sequencing the most valuable type-strain genomes for metagenomic binning, comparative biology and taxonomic classification.</title>
        <authorList>
            <person name="Goeker M."/>
        </authorList>
    </citation>
    <scope>NUCLEOTIDE SEQUENCE [LARGE SCALE GENOMIC DNA]</scope>
    <source>
        <strain evidence="2 3">DSM 22008</strain>
    </source>
</reference>
<gene>
    <name evidence="2" type="ORF">DES40_1644</name>
</gene>
<dbReference type="InterPro" id="IPR050553">
    <property type="entry name" value="Thioredoxin_ResA/DsbE_sf"/>
</dbReference>
<dbReference type="PANTHER" id="PTHR42852">
    <property type="entry name" value="THIOL:DISULFIDE INTERCHANGE PROTEIN DSBE"/>
    <property type="match status" value="1"/>
</dbReference>
<dbReference type="Proteomes" id="UP000282211">
    <property type="component" value="Unassembled WGS sequence"/>
</dbReference>
<accession>A0A420WCW8</accession>
<dbReference type="GO" id="GO:0016853">
    <property type="term" value="F:isomerase activity"/>
    <property type="evidence" value="ECO:0007669"/>
    <property type="project" value="UniProtKB-KW"/>
</dbReference>
<dbReference type="AlphaFoldDB" id="A0A420WCW8"/>